<comment type="caution">
    <text evidence="3">The sequence shown here is derived from an EMBL/GenBank/DDBJ whole genome shotgun (WGS) entry which is preliminary data.</text>
</comment>
<protein>
    <submittedName>
        <fullName evidence="3">Cyclic di-GMP phosphodiesterase TM_0186</fullName>
    </submittedName>
</protein>
<dbReference type="InterPro" id="IPR003607">
    <property type="entry name" value="HD/PDEase_dom"/>
</dbReference>
<name>A0ABP0IV70_9DINO</name>
<sequence length="541" mass="59951">MQQLLTHSTGPSHEQHLDLLRIAEEAFDSPFALVERDIETWPSDLLSSVDLSDRDRSEILTPRPHVSDPLGDGRRLVAIPVDDEEGNRRHAVAIVDDGEPRLLEKLAETTAVALRQQVELKSLNDPIEEYTRQISRDFEEIVWMRSLAEQIGYSSLRDPFDAIASNLFPPLLDLLQAQEVFMVTYKTPVRRNAPSLPRCDGSRTSAGNARVADNTLRDVIEELSADALLQPLVLNIVREEYGPGRFPNVRSIILVPLKTPKSIIGWIGALNRLQPDTDEDGSGPIHLFQSEDNSFGTFEAGLMESAASFLASHANNISLFAEQEQLLIGIVRAMVNAVDAKDPYTCGHSDRVALMSRQIAREMGLAPKTCEEIFLAGLLHDIGKIGVPDNVLLKPGRLTDEEYEQIKQHPVIGYKVLQHLDKISYVLPGVLHHHESVDGTGYPSGLAGDEIPLQARILAVADSFDAMTSDRPYRKGMPFEKAESIIRENAGKQWDADVVDAFFRAENLIRAICLAGKEEFQSLLSVADSEMIHSAVNATHD</sequence>
<dbReference type="PROSITE" id="PS51832">
    <property type="entry name" value="HD_GYP"/>
    <property type="match status" value="1"/>
</dbReference>
<dbReference type="PROSITE" id="PS51831">
    <property type="entry name" value="HD"/>
    <property type="match status" value="1"/>
</dbReference>
<dbReference type="Pfam" id="PF13487">
    <property type="entry name" value="HD_5"/>
    <property type="match status" value="1"/>
</dbReference>
<feature type="domain" description="HD" evidence="1">
    <location>
        <begin position="345"/>
        <end position="467"/>
    </location>
</feature>
<feature type="domain" description="HD-GYP" evidence="2">
    <location>
        <begin position="323"/>
        <end position="518"/>
    </location>
</feature>
<evidence type="ECO:0000313" key="3">
    <source>
        <dbReference type="EMBL" id="CAK9005996.1"/>
    </source>
</evidence>
<dbReference type="InterPro" id="IPR006674">
    <property type="entry name" value="HD_domain"/>
</dbReference>
<dbReference type="Gene3D" id="1.10.3210.10">
    <property type="entry name" value="Hypothetical protein af1432"/>
    <property type="match status" value="1"/>
</dbReference>
<evidence type="ECO:0000259" key="1">
    <source>
        <dbReference type="PROSITE" id="PS51831"/>
    </source>
</evidence>
<evidence type="ECO:0000313" key="4">
    <source>
        <dbReference type="Proteomes" id="UP001642464"/>
    </source>
</evidence>
<dbReference type="Proteomes" id="UP001642464">
    <property type="component" value="Unassembled WGS sequence"/>
</dbReference>
<keyword evidence="4" id="KW-1185">Reference proteome</keyword>
<evidence type="ECO:0000259" key="2">
    <source>
        <dbReference type="PROSITE" id="PS51832"/>
    </source>
</evidence>
<proteinExistence type="predicted"/>
<dbReference type="InterPro" id="IPR037522">
    <property type="entry name" value="HD_GYP_dom"/>
</dbReference>
<reference evidence="3 4" key="1">
    <citation type="submission" date="2024-02" db="EMBL/GenBank/DDBJ databases">
        <authorList>
            <person name="Chen Y."/>
            <person name="Shah S."/>
            <person name="Dougan E. K."/>
            <person name="Thang M."/>
            <person name="Chan C."/>
        </authorList>
    </citation>
    <scope>NUCLEOTIDE SEQUENCE [LARGE SCALE GENOMIC DNA]</scope>
</reference>
<dbReference type="PANTHER" id="PTHR43155:SF2">
    <property type="entry name" value="CYCLIC DI-GMP PHOSPHODIESTERASE PA4108"/>
    <property type="match status" value="1"/>
</dbReference>
<dbReference type="SUPFAM" id="SSF109604">
    <property type="entry name" value="HD-domain/PDEase-like"/>
    <property type="match status" value="1"/>
</dbReference>
<dbReference type="EMBL" id="CAXAMM010005105">
    <property type="protein sequence ID" value="CAK9005996.1"/>
    <property type="molecule type" value="Genomic_DNA"/>
</dbReference>
<dbReference type="PANTHER" id="PTHR43155">
    <property type="entry name" value="CYCLIC DI-GMP PHOSPHODIESTERASE PA4108-RELATED"/>
    <property type="match status" value="1"/>
</dbReference>
<gene>
    <name evidence="3" type="ORF">SCF082_LOCUS8835</name>
</gene>
<organism evidence="3 4">
    <name type="scientific">Durusdinium trenchii</name>
    <dbReference type="NCBI Taxonomy" id="1381693"/>
    <lineage>
        <taxon>Eukaryota</taxon>
        <taxon>Sar</taxon>
        <taxon>Alveolata</taxon>
        <taxon>Dinophyceae</taxon>
        <taxon>Suessiales</taxon>
        <taxon>Symbiodiniaceae</taxon>
        <taxon>Durusdinium</taxon>
    </lineage>
</organism>
<dbReference type="CDD" id="cd00077">
    <property type="entry name" value="HDc"/>
    <property type="match status" value="1"/>
</dbReference>
<dbReference type="SMART" id="SM00471">
    <property type="entry name" value="HDc"/>
    <property type="match status" value="1"/>
</dbReference>
<accession>A0ABP0IV70</accession>